<dbReference type="PANTHER" id="PTHR33053">
    <property type="entry name" value="PROTEIN, PUTATIVE-RELATED"/>
    <property type="match status" value="1"/>
</dbReference>
<comment type="caution">
    <text evidence="2">The sequence shown here is derived from an EMBL/GenBank/DDBJ whole genome shotgun (WGS) entry which is preliminary data.</text>
</comment>
<dbReference type="AlphaFoldDB" id="A0A6G0XZF0"/>
<dbReference type="OrthoDB" id="10015795at2759"/>
<organism evidence="2 3">
    <name type="scientific">Aphis craccivora</name>
    <name type="common">Cowpea aphid</name>
    <dbReference type="NCBI Taxonomy" id="307492"/>
    <lineage>
        <taxon>Eukaryota</taxon>
        <taxon>Metazoa</taxon>
        <taxon>Ecdysozoa</taxon>
        <taxon>Arthropoda</taxon>
        <taxon>Hexapoda</taxon>
        <taxon>Insecta</taxon>
        <taxon>Pterygota</taxon>
        <taxon>Neoptera</taxon>
        <taxon>Paraneoptera</taxon>
        <taxon>Hemiptera</taxon>
        <taxon>Sternorrhyncha</taxon>
        <taxon>Aphidomorpha</taxon>
        <taxon>Aphidoidea</taxon>
        <taxon>Aphididae</taxon>
        <taxon>Aphidini</taxon>
        <taxon>Aphis</taxon>
        <taxon>Aphis</taxon>
    </lineage>
</organism>
<gene>
    <name evidence="2" type="ORF">FWK35_00036891</name>
</gene>
<keyword evidence="3" id="KW-1185">Reference proteome</keyword>
<evidence type="ECO:0000313" key="3">
    <source>
        <dbReference type="Proteomes" id="UP000478052"/>
    </source>
</evidence>
<reference evidence="2 3" key="1">
    <citation type="submission" date="2019-08" db="EMBL/GenBank/DDBJ databases">
        <title>Whole genome of Aphis craccivora.</title>
        <authorList>
            <person name="Voronova N.V."/>
            <person name="Shulinski R.S."/>
            <person name="Bandarenka Y.V."/>
            <person name="Zhorov D.G."/>
            <person name="Warner D."/>
        </authorList>
    </citation>
    <scope>NUCLEOTIDE SEQUENCE [LARGE SCALE GENOMIC DNA]</scope>
    <source>
        <strain evidence="2">180601</strain>
        <tissue evidence="2">Whole Body</tissue>
    </source>
</reference>
<dbReference type="Proteomes" id="UP000478052">
    <property type="component" value="Unassembled WGS sequence"/>
</dbReference>
<feature type="compositionally biased region" description="Polar residues" evidence="1">
    <location>
        <begin position="420"/>
        <end position="431"/>
    </location>
</feature>
<evidence type="ECO:0000256" key="1">
    <source>
        <dbReference type="SAM" id="MobiDB-lite"/>
    </source>
</evidence>
<evidence type="ECO:0000313" key="2">
    <source>
        <dbReference type="EMBL" id="KAF0746333.1"/>
    </source>
</evidence>
<sequence>MFFLVGLYHGYEKPCDSNDFLKDFIEEARDVVINGVEINNSNKKVIIHTFCTDAPAKSFILKTKGHAGFHSCTRCTQDGKYIKNRMSFPFKEGGYKKRTHDDYVNMTQELHHVSTLSDLIHVPGIDMVNSFSMDYMHLVCLGVVRKLINLWIHEPLRTRLPNWKIKQISSSLIHLKLYIPNDFARKPREIEFINRWKATELRQFLLYTGPIVLKKVISKNVFDNFMALSIAMTLLLRPDKMHDKIINYAENLLIYFVKTFQNIYGDHLASHNIHGLLHICDDYRRFGPLDLCSCFSFENFMKTLKSMLRKHEQVVKRNEEKCKNEMINTDFLQDVILSNEHCDGPLIENTCGPQYLRVEIKNKININTKKTADKYCLCDIAVAPPYGALGVERLRSCTPSPSPRLCSRMRRASSRGRSPTAVNQFTTHVRA</sequence>
<evidence type="ECO:0008006" key="4">
    <source>
        <dbReference type="Google" id="ProtNLM"/>
    </source>
</evidence>
<feature type="region of interest" description="Disordered" evidence="1">
    <location>
        <begin position="405"/>
        <end position="431"/>
    </location>
</feature>
<dbReference type="EMBL" id="VUJU01007256">
    <property type="protein sequence ID" value="KAF0746333.1"/>
    <property type="molecule type" value="Genomic_DNA"/>
</dbReference>
<accession>A0A6G0XZF0</accession>
<protein>
    <recommendedName>
        <fullName evidence="4">DUF4218 domain-containing protein</fullName>
    </recommendedName>
</protein>
<proteinExistence type="predicted"/>
<name>A0A6G0XZF0_APHCR</name>